<name>B5AX99_9CAUD</name>
<evidence type="ECO:0000313" key="1">
    <source>
        <dbReference type="EMBL" id="ACG60402.1"/>
    </source>
</evidence>
<dbReference type="RefSeq" id="YP_002128514.1">
    <property type="nucleotide sequence ID" value="NC_011142.1"/>
</dbReference>
<proteinExistence type="predicted"/>
<dbReference type="GeneID" id="6779512"/>
<dbReference type="Proteomes" id="UP000001862">
    <property type="component" value="Segment"/>
</dbReference>
<protein>
    <submittedName>
        <fullName evidence="1">Uncharacterized protein</fullName>
    </submittedName>
</protein>
<sequence>MKVKIKVPNEAAGMAVFSELKNYGAADTDVLTSIIMEGKKFFIYLDVLISKSALKAYLKTLPYGATVQ</sequence>
<organism evidence="1 2">
    <name type="scientific">Iodobacter phage PhiPLPE</name>
    <dbReference type="NCBI Taxonomy" id="551895"/>
    <lineage>
        <taxon>Viruses</taxon>
        <taxon>Duplodnaviria</taxon>
        <taxon>Heunggongvirae</taxon>
        <taxon>Uroviricota</taxon>
        <taxon>Caudoviricetes</taxon>
        <taxon>Iodovirus</taxon>
        <taxon>Iodovirus PLPE</taxon>
    </lineage>
</organism>
<accession>B5AX99</accession>
<evidence type="ECO:0000313" key="2">
    <source>
        <dbReference type="Proteomes" id="UP000001862"/>
    </source>
</evidence>
<dbReference type="EMBL" id="EU876853">
    <property type="protein sequence ID" value="ACG60402.1"/>
    <property type="molecule type" value="Genomic_DNA"/>
</dbReference>
<gene>
    <name evidence="1" type="ORF">phiPLPE_80</name>
</gene>
<dbReference type="KEGG" id="vg:6779512"/>
<keyword evidence="2" id="KW-1185">Reference proteome</keyword>
<reference evidence="2" key="1">
    <citation type="journal article" date="2009" name="Environ. Microbiol. Rep.">
        <title>Isolation and genomic characterization of the first phage infecting Iodobacteria: ?PLPE, a myovirus having a novel set of features.</title>
        <authorList>
            <person name="Leblanc C."/>
            <person name="Caumont-Sarcos A."/>
            <person name="Comeau A.M."/>
            <person name="Krisch H.M."/>
        </authorList>
    </citation>
    <scope>NUCLEOTIDE SEQUENCE [LARGE SCALE GENOMIC DNA]</scope>
</reference>